<evidence type="ECO:0000313" key="1">
    <source>
        <dbReference type="EMBL" id="CAK9441536.1"/>
    </source>
</evidence>
<accession>A0ABP0ZV84</accession>
<gene>
    <name evidence="1" type="ORF">LODBEIA_P54040</name>
</gene>
<sequence length="181" mass="19649">MTTAFPTITANAIEERVFNRAAAATTTTTSSTTASDTDQFTETFAIDIAHKTWNNTISISNTSTSIQQNYAIDTDATYSMYVMGNPTLTLTNVDLGFAVTAVPYASKPTSVSSGASQEWYRARFQRHTAANSSQGWYREGYPERLDGTYSRNGGAGCMNCGGSVVEKWVLLALVLFHAFFG</sequence>
<dbReference type="GeneID" id="92210600"/>
<dbReference type="EMBL" id="OZ022411">
    <property type="protein sequence ID" value="CAK9441536.1"/>
    <property type="molecule type" value="Genomic_DNA"/>
</dbReference>
<proteinExistence type="predicted"/>
<dbReference type="Proteomes" id="UP001497383">
    <property type="component" value="Chromosome 7"/>
</dbReference>
<dbReference type="RefSeq" id="XP_066832342.1">
    <property type="nucleotide sequence ID" value="XM_066975733.1"/>
</dbReference>
<reference evidence="1 2" key="1">
    <citation type="submission" date="2024-03" db="EMBL/GenBank/DDBJ databases">
        <authorList>
            <person name="Brejova B."/>
        </authorList>
    </citation>
    <scope>NUCLEOTIDE SEQUENCE [LARGE SCALE GENOMIC DNA]</scope>
    <source>
        <strain evidence="1 2">CBS 14171</strain>
    </source>
</reference>
<name>A0ABP0ZV84_9ASCO</name>
<evidence type="ECO:0000313" key="2">
    <source>
        <dbReference type="Proteomes" id="UP001497383"/>
    </source>
</evidence>
<organism evidence="1 2">
    <name type="scientific">Lodderomyces beijingensis</name>
    <dbReference type="NCBI Taxonomy" id="1775926"/>
    <lineage>
        <taxon>Eukaryota</taxon>
        <taxon>Fungi</taxon>
        <taxon>Dikarya</taxon>
        <taxon>Ascomycota</taxon>
        <taxon>Saccharomycotina</taxon>
        <taxon>Pichiomycetes</taxon>
        <taxon>Debaryomycetaceae</taxon>
        <taxon>Candida/Lodderomyces clade</taxon>
        <taxon>Lodderomyces</taxon>
    </lineage>
</organism>
<keyword evidence="2" id="KW-1185">Reference proteome</keyword>
<protein>
    <submittedName>
        <fullName evidence="1">Uncharacterized protein</fullName>
    </submittedName>
</protein>